<evidence type="ECO:0000313" key="2">
    <source>
        <dbReference type="EMBL" id="QDT55819.1"/>
    </source>
</evidence>
<feature type="transmembrane region" description="Helical" evidence="1">
    <location>
        <begin position="39"/>
        <end position="61"/>
    </location>
</feature>
<keyword evidence="1" id="KW-1133">Transmembrane helix</keyword>
<dbReference type="RefSeq" id="WP_197453461.1">
    <property type="nucleotide sequence ID" value="NZ_CP036271.1"/>
</dbReference>
<dbReference type="AlphaFoldDB" id="A0A517SI68"/>
<dbReference type="InParanoid" id="A0A517SI68"/>
<feature type="transmembrane region" description="Helical" evidence="1">
    <location>
        <begin position="12"/>
        <end position="32"/>
    </location>
</feature>
<evidence type="ECO:0000313" key="3">
    <source>
        <dbReference type="Proteomes" id="UP000315700"/>
    </source>
</evidence>
<reference evidence="2 3" key="1">
    <citation type="submission" date="2019-02" db="EMBL/GenBank/DDBJ databases">
        <title>Deep-cultivation of Planctomycetes and their phenomic and genomic characterization uncovers novel biology.</title>
        <authorList>
            <person name="Wiegand S."/>
            <person name="Jogler M."/>
            <person name="Boedeker C."/>
            <person name="Pinto D."/>
            <person name="Vollmers J."/>
            <person name="Rivas-Marin E."/>
            <person name="Kohn T."/>
            <person name="Peeters S.H."/>
            <person name="Heuer A."/>
            <person name="Rast P."/>
            <person name="Oberbeckmann S."/>
            <person name="Bunk B."/>
            <person name="Jeske O."/>
            <person name="Meyerdierks A."/>
            <person name="Storesund J.E."/>
            <person name="Kallscheuer N."/>
            <person name="Luecker S."/>
            <person name="Lage O.M."/>
            <person name="Pohl T."/>
            <person name="Merkel B.J."/>
            <person name="Hornburger P."/>
            <person name="Mueller R.-W."/>
            <person name="Bruemmer F."/>
            <person name="Labrenz M."/>
            <person name="Spormann A.M."/>
            <person name="Op den Camp H."/>
            <person name="Overmann J."/>
            <person name="Amann R."/>
            <person name="Jetten M.S.M."/>
            <person name="Mascher T."/>
            <person name="Medema M.H."/>
            <person name="Devos D.P."/>
            <person name="Kaster A.-K."/>
            <person name="Ovreas L."/>
            <person name="Rohde M."/>
            <person name="Galperin M.Y."/>
            <person name="Jogler C."/>
        </authorList>
    </citation>
    <scope>NUCLEOTIDE SEQUENCE [LARGE SCALE GENOMIC DNA]</scope>
    <source>
        <strain evidence="2 3">Pan44</strain>
    </source>
</reference>
<dbReference type="InterPro" id="IPR046027">
    <property type="entry name" value="DUF5985"/>
</dbReference>
<dbReference type="Proteomes" id="UP000315700">
    <property type="component" value="Chromosome"/>
</dbReference>
<keyword evidence="1" id="KW-0812">Transmembrane</keyword>
<gene>
    <name evidence="2" type="ORF">Pan44_38670</name>
</gene>
<keyword evidence="3" id="KW-1185">Reference proteome</keyword>
<dbReference type="Pfam" id="PF19447">
    <property type="entry name" value="DUF5985"/>
    <property type="match status" value="1"/>
</dbReference>
<name>A0A517SI68_9PLAN</name>
<organism evidence="2 3">
    <name type="scientific">Caulifigura coniformis</name>
    <dbReference type="NCBI Taxonomy" id="2527983"/>
    <lineage>
        <taxon>Bacteria</taxon>
        <taxon>Pseudomonadati</taxon>
        <taxon>Planctomycetota</taxon>
        <taxon>Planctomycetia</taxon>
        <taxon>Planctomycetales</taxon>
        <taxon>Planctomycetaceae</taxon>
        <taxon>Caulifigura</taxon>
    </lineage>
</organism>
<keyword evidence="1" id="KW-0472">Membrane</keyword>
<proteinExistence type="predicted"/>
<accession>A0A517SI68</accession>
<protein>
    <submittedName>
        <fullName evidence="2">Uncharacterized protein</fullName>
    </submittedName>
</protein>
<dbReference type="KEGG" id="ccos:Pan44_38670"/>
<evidence type="ECO:0000256" key="1">
    <source>
        <dbReference type="SAM" id="Phobius"/>
    </source>
</evidence>
<sequence>MSDLIPPDANAFLRGAIAMGHSVAGLFFLRYFVRSRDSFFLMFSIAFWALGSIRVAMIFVADPMEQHYLYWVRFFAYLLILGAIVTKNLPARSGASATGRPTSP</sequence>
<feature type="transmembrane region" description="Helical" evidence="1">
    <location>
        <begin position="67"/>
        <end position="86"/>
    </location>
</feature>
<dbReference type="EMBL" id="CP036271">
    <property type="protein sequence ID" value="QDT55819.1"/>
    <property type="molecule type" value="Genomic_DNA"/>
</dbReference>